<dbReference type="Gene3D" id="3.40.50.720">
    <property type="entry name" value="NAD(P)-binding Rossmann-like Domain"/>
    <property type="match status" value="1"/>
</dbReference>
<dbReference type="InterPro" id="IPR057326">
    <property type="entry name" value="KR_dom"/>
</dbReference>
<evidence type="ECO:0000256" key="2">
    <source>
        <dbReference type="RuleBase" id="RU000363"/>
    </source>
</evidence>
<dbReference type="GeneID" id="110976585"/>
<keyword evidence="3" id="KW-0812">Transmembrane</keyword>
<keyword evidence="3" id="KW-0472">Membrane</keyword>
<dbReference type="RefSeq" id="XP_022085672.1">
    <property type="nucleotide sequence ID" value="XM_022229980.1"/>
</dbReference>
<dbReference type="InterPro" id="IPR036291">
    <property type="entry name" value="NAD(P)-bd_dom_sf"/>
</dbReference>
<dbReference type="SMART" id="SM00822">
    <property type="entry name" value="PKS_KR"/>
    <property type="match status" value="1"/>
</dbReference>
<dbReference type="KEGG" id="aplc:110976585"/>
<feature type="domain" description="Ketoreductase" evidence="4">
    <location>
        <begin position="59"/>
        <end position="220"/>
    </location>
</feature>
<dbReference type="InterPro" id="IPR002347">
    <property type="entry name" value="SDR_fam"/>
</dbReference>
<sequence length="338" mass="37580">MSDLSSVSLGQWKLWDGPQYHRFFLGVCVSVALTMCVSLYYYFVKVADRCTCRTRLDGKTVIITGANTGIGKETAIDLAHRGARIILACRSETRGLIAEREIRETTGNSHVHFMRLDLASLESVKEFAQEFCNREDRLDILINNAGVINDGSTKTAEGYELSFGVNHLGHFLLTNLLLAKLKSSSPSRVITVSSDAYQLGRLGFLDGEELGANEGRVKLYARSKLANLLFTHELAKTMEGTDVSAFALHPGSIDTDIKRNWAWWLRAIAPIISFLFLKTTAEGAQTTIHCAVAQDLEKHSGKYFKGCRVQKVASMARDDKLSRKLWRVSLHMTGLTNT</sequence>
<dbReference type="Proteomes" id="UP000694845">
    <property type="component" value="Unplaced"/>
</dbReference>
<dbReference type="SUPFAM" id="SSF51735">
    <property type="entry name" value="NAD(P)-binding Rossmann-fold domains"/>
    <property type="match status" value="1"/>
</dbReference>
<accession>A0A8B7XZI4</accession>
<proteinExistence type="inferred from homology"/>
<protein>
    <submittedName>
        <fullName evidence="6">Retinol dehydrogenase 11-like</fullName>
    </submittedName>
</protein>
<evidence type="ECO:0000256" key="3">
    <source>
        <dbReference type="SAM" id="Phobius"/>
    </source>
</evidence>
<dbReference type="Pfam" id="PF00106">
    <property type="entry name" value="adh_short"/>
    <property type="match status" value="1"/>
</dbReference>
<dbReference type="OrthoDB" id="191139at2759"/>
<dbReference type="PANTHER" id="PTHR43157">
    <property type="entry name" value="PHOSPHATIDYLINOSITOL-GLYCAN BIOSYNTHESIS CLASS F PROTEIN-RELATED"/>
    <property type="match status" value="1"/>
</dbReference>
<evidence type="ECO:0000313" key="6">
    <source>
        <dbReference type="RefSeq" id="XP_022085672.1"/>
    </source>
</evidence>
<comment type="similarity">
    <text evidence="2">Belongs to the short-chain dehydrogenases/reductases (SDR) family.</text>
</comment>
<dbReference type="PRINTS" id="PR00080">
    <property type="entry name" value="SDRFAMILY"/>
</dbReference>
<dbReference type="AlphaFoldDB" id="A0A8B7XZI4"/>
<dbReference type="OMA" id="VADRCTC"/>
<evidence type="ECO:0000259" key="4">
    <source>
        <dbReference type="SMART" id="SM00822"/>
    </source>
</evidence>
<evidence type="ECO:0000256" key="1">
    <source>
        <dbReference type="ARBA" id="ARBA00023002"/>
    </source>
</evidence>
<keyword evidence="3" id="KW-1133">Transmembrane helix</keyword>
<evidence type="ECO:0000313" key="5">
    <source>
        <dbReference type="Proteomes" id="UP000694845"/>
    </source>
</evidence>
<keyword evidence="1" id="KW-0560">Oxidoreductase</keyword>
<reference evidence="6" key="1">
    <citation type="submission" date="2025-08" db="UniProtKB">
        <authorList>
            <consortium name="RefSeq"/>
        </authorList>
    </citation>
    <scope>IDENTIFICATION</scope>
</reference>
<feature type="transmembrane region" description="Helical" evidence="3">
    <location>
        <begin position="20"/>
        <end position="43"/>
    </location>
</feature>
<dbReference type="PANTHER" id="PTHR43157:SF31">
    <property type="entry name" value="PHOSPHATIDYLINOSITOL-GLYCAN BIOSYNTHESIS CLASS F PROTEIN"/>
    <property type="match status" value="1"/>
</dbReference>
<organism evidence="5 6">
    <name type="scientific">Acanthaster planci</name>
    <name type="common">Crown-of-thorns starfish</name>
    <dbReference type="NCBI Taxonomy" id="133434"/>
    <lineage>
        <taxon>Eukaryota</taxon>
        <taxon>Metazoa</taxon>
        <taxon>Echinodermata</taxon>
        <taxon>Eleutherozoa</taxon>
        <taxon>Asterozoa</taxon>
        <taxon>Asteroidea</taxon>
        <taxon>Valvatacea</taxon>
        <taxon>Valvatida</taxon>
        <taxon>Acanthasteridae</taxon>
        <taxon>Acanthaster</taxon>
    </lineage>
</organism>
<dbReference type="CTD" id="147015"/>
<dbReference type="GO" id="GO:0016491">
    <property type="term" value="F:oxidoreductase activity"/>
    <property type="evidence" value="ECO:0007669"/>
    <property type="project" value="UniProtKB-KW"/>
</dbReference>
<gene>
    <name evidence="6" type="primary">LOC110976585</name>
</gene>
<keyword evidence="5" id="KW-1185">Reference proteome</keyword>
<name>A0A8B7XZI4_ACAPL</name>
<dbReference type="PRINTS" id="PR00081">
    <property type="entry name" value="GDHRDH"/>
</dbReference>